<evidence type="ECO:0000313" key="1">
    <source>
        <dbReference type="EMBL" id="MDR6843295.1"/>
    </source>
</evidence>
<reference evidence="1 2" key="1">
    <citation type="submission" date="2023-07" db="EMBL/GenBank/DDBJ databases">
        <title>Sorghum-associated microbial communities from plants grown in Nebraska, USA.</title>
        <authorList>
            <person name="Schachtman D."/>
        </authorList>
    </citation>
    <scope>NUCLEOTIDE SEQUENCE [LARGE SCALE GENOMIC DNA]</scope>
    <source>
        <strain evidence="1 2">BE107</strain>
    </source>
</reference>
<gene>
    <name evidence="1" type="ORF">J2W94_003608</name>
</gene>
<dbReference type="EMBL" id="JAVDTT010000006">
    <property type="protein sequence ID" value="MDR6843295.1"/>
    <property type="molecule type" value="Genomic_DNA"/>
</dbReference>
<evidence type="ECO:0000313" key="2">
    <source>
        <dbReference type="Proteomes" id="UP001254759"/>
    </source>
</evidence>
<organism evidence="1 2">
    <name type="scientific">Pseudoxanthomonas sacheonensis</name>
    <dbReference type="NCBI Taxonomy" id="443615"/>
    <lineage>
        <taxon>Bacteria</taxon>
        <taxon>Pseudomonadati</taxon>
        <taxon>Pseudomonadota</taxon>
        <taxon>Gammaproteobacteria</taxon>
        <taxon>Lysobacterales</taxon>
        <taxon>Lysobacteraceae</taxon>
        <taxon>Pseudoxanthomonas</taxon>
    </lineage>
</organism>
<dbReference type="RefSeq" id="WP_310096342.1">
    <property type="nucleotide sequence ID" value="NZ_JAVDTT010000006.1"/>
</dbReference>
<protein>
    <recommendedName>
        <fullName evidence="3">Transcriptional regulator</fullName>
    </recommendedName>
</protein>
<accession>A0ABU1RX04</accession>
<proteinExistence type="predicted"/>
<name>A0ABU1RX04_9GAMM</name>
<sequence>MHPRKTDLARQALQSHAAPLAMRERQALILCDGHRDLAALGALLGPGTTAQIERLCAAGYLTMAGNPIASANAQAAEAIWPAAQIAAPAKAPAPAASPRRSIVAAKLYMVGMLELQRHESAASHRTRLQACQDPDATAAHILAAVHCLQRTTSHSFTQRVRERLAEVMPEPYLPALEKLDLALASATSQ</sequence>
<dbReference type="Proteomes" id="UP001254759">
    <property type="component" value="Unassembled WGS sequence"/>
</dbReference>
<comment type="caution">
    <text evidence="1">The sequence shown here is derived from an EMBL/GenBank/DDBJ whole genome shotgun (WGS) entry which is preliminary data.</text>
</comment>
<evidence type="ECO:0008006" key="3">
    <source>
        <dbReference type="Google" id="ProtNLM"/>
    </source>
</evidence>
<keyword evidence="2" id="KW-1185">Reference proteome</keyword>